<evidence type="ECO:0000313" key="3">
    <source>
        <dbReference type="EMBL" id="MEJ6399668.1"/>
    </source>
</evidence>
<keyword evidence="4" id="KW-1185">Reference proteome</keyword>
<dbReference type="InterPro" id="IPR049492">
    <property type="entry name" value="BD-FAE-like_dom"/>
</dbReference>
<dbReference type="PANTHER" id="PTHR48081:SF6">
    <property type="entry name" value="PEPTIDASE S9 PROLYL OLIGOPEPTIDASE CATALYTIC DOMAIN-CONTAINING PROTEIN"/>
    <property type="match status" value="1"/>
</dbReference>
<feature type="domain" description="BD-FAE-like" evidence="2">
    <location>
        <begin position="29"/>
        <end position="215"/>
    </location>
</feature>
<dbReference type="InterPro" id="IPR050300">
    <property type="entry name" value="GDXG_lipolytic_enzyme"/>
</dbReference>
<dbReference type="Pfam" id="PF20434">
    <property type="entry name" value="BD-FAE"/>
    <property type="match status" value="1"/>
</dbReference>
<reference evidence="3 4" key="1">
    <citation type="submission" date="2023-10" db="EMBL/GenBank/DDBJ databases">
        <title>Nicoliella lavandulae sp. nov. isolated from Lavandula angustifolia flowers.</title>
        <authorList>
            <person name="Alcantara C."/>
            <person name="Zuniga M."/>
            <person name="Landete J.M."/>
            <person name="Monedero V."/>
        </authorList>
    </citation>
    <scope>NUCLEOTIDE SEQUENCE [LARGE SCALE GENOMIC DNA]</scope>
    <source>
        <strain evidence="3 4">Es01</strain>
    </source>
</reference>
<accession>A0ABU8SIC9</accession>
<dbReference type="EMBL" id="JAWMWH010000001">
    <property type="protein sequence ID" value="MEJ6399668.1"/>
    <property type="molecule type" value="Genomic_DNA"/>
</dbReference>
<dbReference type="InterPro" id="IPR029058">
    <property type="entry name" value="AB_hydrolase_fold"/>
</dbReference>
<dbReference type="Gene3D" id="3.40.50.1820">
    <property type="entry name" value="alpha/beta hydrolase"/>
    <property type="match status" value="1"/>
</dbReference>
<sequence length="267" mass="29776">MKIIQQSLSTNSAAFLKGYVRESDSDAQHFKYPAVLIVPGGSFTHISEQQAESFALSFAAQGYQSFYLRYSFESEKRPLMPHPVIELGQAMQYLHHHAVDLNIDAKRIIIAGFSIGGFIVSQYNNQYDQAALLNAVGAKDATELTPRAVILSYPVIDLSLGFPNEPAKINDWVNTPAEGAAENGVTKTNVPTFIWHTADDPLVPAMNSIKYAEALAKHQIDYELHIFHHGRHGMAMANQLTAWNNESNDPHVAKWFPLAIEWLNEIK</sequence>
<protein>
    <submittedName>
        <fullName evidence="3">Alpha/beta hydrolase</fullName>
    </submittedName>
</protein>
<dbReference type="RefSeq" id="WP_339959514.1">
    <property type="nucleotide sequence ID" value="NZ_JAWMWH010000001.1"/>
</dbReference>
<dbReference type="PANTHER" id="PTHR48081">
    <property type="entry name" value="AB HYDROLASE SUPERFAMILY PROTEIN C4A8.06C"/>
    <property type="match status" value="1"/>
</dbReference>
<dbReference type="GO" id="GO:0016787">
    <property type="term" value="F:hydrolase activity"/>
    <property type="evidence" value="ECO:0007669"/>
    <property type="project" value="UniProtKB-KW"/>
</dbReference>
<evidence type="ECO:0000256" key="1">
    <source>
        <dbReference type="ARBA" id="ARBA00022801"/>
    </source>
</evidence>
<comment type="caution">
    <text evidence="3">The sequence shown here is derived from an EMBL/GenBank/DDBJ whole genome shotgun (WGS) entry which is preliminary data.</text>
</comment>
<evidence type="ECO:0000313" key="4">
    <source>
        <dbReference type="Proteomes" id="UP001370590"/>
    </source>
</evidence>
<keyword evidence="1 3" id="KW-0378">Hydrolase</keyword>
<evidence type="ECO:0000259" key="2">
    <source>
        <dbReference type="Pfam" id="PF20434"/>
    </source>
</evidence>
<name>A0ABU8SIC9_9LACO</name>
<gene>
    <name evidence="3" type="ORF">R4146_00510</name>
</gene>
<dbReference type="SUPFAM" id="SSF53474">
    <property type="entry name" value="alpha/beta-Hydrolases"/>
    <property type="match status" value="1"/>
</dbReference>
<organism evidence="3 4">
    <name type="scientific">Nicoliella lavandulae</name>
    <dbReference type="NCBI Taxonomy" id="3082954"/>
    <lineage>
        <taxon>Bacteria</taxon>
        <taxon>Bacillati</taxon>
        <taxon>Bacillota</taxon>
        <taxon>Bacilli</taxon>
        <taxon>Lactobacillales</taxon>
        <taxon>Lactobacillaceae</taxon>
        <taxon>Nicoliella</taxon>
    </lineage>
</organism>
<dbReference type="Proteomes" id="UP001370590">
    <property type="component" value="Unassembled WGS sequence"/>
</dbReference>
<proteinExistence type="predicted"/>